<dbReference type="GO" id="GO:0010333">
    <property type="term" value="F:terpene synthase activity"/>
    <property type="evidence" value="ECO:0007669"/>
    <property type="project" value="InterPro"/>
</dbReference>
<dbReference type="PANTHER" id="PTHR31225:SF137">
    <property type="entry name" value="TERPENE SYNTHASE 11-RELATED"/>
    <property type="match status" value="1"/>
</dbReference>
<dbReference type="EMBL" id="BKCP01004372">
    <property type="protein sequence ID" value="GER30646.1"/>
    <property type="molecule type" value="Genomic_DNA"/>
</dbReference>
<feature type="region of interest" description="Disordered" evidence="2">
    <location>
        <begin position="155"/>
        <end position="193"/>
    </location>
</feature>
<keyword evidence="5" id="KW-1185">Reference proteome</keyword>
<organism evidence="4 5">
    <name type="scientific">Striga asiatica</name>
    <name type="common">Asiatic witchweed</name>
    <name type="synonym">Buchnera asiatica</name>
    <dbReference type="NCBI Taxonomy" id="4170"/>
    <lineage>
        <taxon>Eukaryota</taxon>
        <taxon>Viridiplantae</taxon>
        <taxon>Streptophyta</taxon>
        <taxon>Embryophyta</taxon>
        <taxon>Tracheophyta</taxon>
        <taxon>Spermatophyta</taxon>
        <taxon>Magnoliopsida</taxon>
        <taxon>eudicotyledons</taxon>
        <taxon>Gunneridae</taxon>
        <taxon>Pentapetalae</taxon>
        <taxon>asterids</taxon>
        <taxon>lamiids</taxon>
        <taxon>Lamiales</taxon>
        <taxon>Orobanchaceae</taxon>
        <taxon>Buchnereae</taxon>
        <taxon>Striga</taxon>
    </lineage>
</organism>
<sequence length="201" mass="22327">DTKGLLSLYEASHLGAKGETILQEAKEFSKTHLQSMKITADDNNIGTDEALELPRHLRMEGLEARLYIQQYAKQQSHEPALLELAVMDYNRVQVQHQSELSKITRWGKPNTLQIHYSAQGVIAADGRRATGRLTDERLTGGRWLGLRTDGERVGIGTDGRPSATRASVNLGRDGSWEDGGRQGPSAPYGPREANICREEYE</sequence>
<dbReference type="Proteomes" id="UP000325081">
    <property type="component" value="Unassembled WGS sequence"/>
</dbReference>
<dbReference type="Gene3D" id="1.50.10.130">
    <property type="entry name" value="Terpene synthase, N-terminal domain"/>
    <property type="match status" value="1"/>
</dbReference>
<dbReference type="Gene3D" id="1.10.600.10">
    <property type="entry name" value="Farnesyl Diphosphate Synthase"/>
    <property type="match status" value="1"/>
</dbReference>
<keyword evidence="1" id="KW-0460">Magnesium</keyword>
<proteinExistence type="predicted"/>
<evidence type="ECO:0000313" key="4">
    <source>
        <dbReference type="EMBL" id="GER30646.1"/>
    </source>
</evidence>
<name>A0A5A7PDQ5_STRAF</name>
<evidence type="ECO:0000256" key="1">
    <source>
        <dbReference type="ARBA" id="ARBA00022842"/>
    </source>
</evidence>
<dbReference type="PANTHER" id="PTHR31225">
    <property type="entry name" value="OS04G0344100 PROTEIN-RELATED"/>
    <property type="match status" value="1"/>
</dbReference>
<comment type="caution">
    <text evidence="4">The sequence shown here is derived from an EMBL/GenBank/DDBJ whole genome shotgun (WGS) entry which is preliminary data.</text>
</comment>
<accession>A0A5A7PDQ5</accession>
<dbReference type="GO" id="GO:0016114">
    <property type="term" value="P:terpenoid biosynthetic process"/>
    <property type="evidence" value="ECO:0007669"/>
    <property type="project" value="InterPro"/>
</dbReference>
<dbReference type="SUPFAM" id="SSF48576">
    <property type="entry name" value="Terpenoid synthases"/>
    <property type="match status" value="1"/>
</dbReference>
<dbReference type="InterPro" id="IPR050148">
    <property type="entry name" value="Terpene_synthase-like"/>
</dbReference>
<gene>
    <name evidence="4" type="ORF">STAS_06597</name>
</gene>
<protein>
    <submittedName>
        <fullName evidence="4">Geraniol synthase</fullName>
    </submittedName>
</protein>
<feature type="domain" description="Terpene synthase N-terminal" evidence="3">
    <location>
        <begin position="1"/>
        <end position="39"/>
    </location>
</feature>
<dbReference type="OrthoDB" id="4703at2759"/>
<feature type="non-terminal residue" evidence="4">
    <location>
        <position position="1"/>
    </location>
</feature>
<dbReference type="InterPro" id="IPR008930">
    <property type="entry name" value="Terpenoid_cyclase/PrenylTrfase"/>
</dbReference>
<dbReference type="AlphaFoldDB" id="A0A5A7PDQ5"/>
<reference evidence="5" key="1">
    <citation type="journal article" date="2019" name="Curr. Biol.">
        <title>Genome Sequence of Striga asiatica Provides Insight into the Evolution of Plant Parasitism.</title>
        <authorList>
            <person name="Yoshida S."/>
            <person name="Kim S."/>
            <person name="Wafula E.K."/>
            <person name="Tanskanen J."/>
            <person name="Kim Y.M."/>
            <person name="Honaas L."/>
            <person name="Yang Z."/>
            <person name="Spallek T."/>
            <person name="Conn C.E."/>
            <person name="Ichihashi Y."/>
            <person name="Cheong K."/>
            <person name="Cui S."/>
            <person name="Der J.P."/>
            <person name="Gundlach H."/>
            <person name="Jiao Y."/>
            <person name="Hori C."/>
            <person name="Ishida J.K."/>
            <person name="Kasahara H."/>
            <person name="Kiba T."/>
            <person name="Kim M.S."/>
            <person name="Koo N."/>
            <person name="Laohavisit A."/>
            <person name="Lee Y.H."/>
            <person name="Lumba S."/>
            <person name="McCourt P."/>
            <person name="Mortimer J.C."/>
            <person name="Mutuku J.M."/>
            <person name="Nomura T."/>
            <person name="Sasaki-Sekimoto Y."/>
            <person name="Seto Y."/>
            <person name="Wang Y."/>
            <person name="Wakatake T."/>
            <person name="Sakakibara H."/>
            <person name="Demura T."/>
            <person name="Yamaguchi S."/>
            <person name="Yoneyama K."/>
            <person name="Manabe R.I."/>
            <person name="Nelson D.C."/>
            <person name="Schulman A.H."/>
            <person name="Timko M.P."/>
            <person name="dePamphilis C.W."/>
            <person name="Choi D."/>
            <person name="Shirasu K."/>
        </authorList>
    </citation>
    <scope>NUCLEOTIDE SEQUENCE [LARGE SCALE GENOMIC DNA]</scope>
    <source>
        <strain evidence="5">cv. UVA1</strain>
    </source>
</reference>
<evidence type="ECO:0000256" key="2">
    <source>
        <dbReference type="SAM" id="MobiDB-lite"/>
    </source>
</evidence>
<evidence type="ECO:0000313" key="5">
    <source>
        <dbReference type="Proteomes" id="UP000325081"/>
    </source>
</evidence>
<feature type="non-terminal residue" evidence="4">
    <location>
        <position position="201"/>
    </location>
</feature>
<dbReference type="SUPFAM" id="SSF48239">
    <property type="entry name" value="Terpenoid cyclases/Protein prenyltransferases"/>
    <property type="match status" value="1"/>
</dbReference>
<dbReference type="InterPro" id="IPR036965">
    <property type="entry name" value="Terpene_synth_N_sf"/>
</dbReference>
<evidence type="ECO:0000259" key="3">
    <source>
        <dbReference type="Pfam" id="PF01397"/>
    </source>
</evidence>
<dbReference type="InterPro" id="IPR001906">
    <property type="entry name" value="Terpene_synth_N"/>
</dbReference>
<dbReference type="InterPro" id="IPR008949">
    <property type="entry name" value="Isoprenoid_synthase_dom_sf"/>
</dbReference>
<dbReference type="Pfam" id="PF01397">
    <property type="entry name" value="Terpene_synth"/>
    <property type="match status" value="1"/>
</dbReference>